<dbReference type="GO" id="GO:0004888">
    <property type="term" value="F:transmembrane signaling receptor activity"/>
    <property type="evidence" value="ECO:0007669"/>
    <property type="project" value="InterPro"/>
</dbReference>
<keyword evidence="8" id="KW-1185">Reference proteome</keyword>
<feature type="region of interest" description="Disordered" evidence="5">
    <location>
        <begin position="1"/>
        <end position="35"/>
    </location>
</feature>
<evidence type="ECO:0000256" key="2">
    <source>
        <dbReference type="ARBA" id="ARBA00029447"/>
    </source>
</evidence>
<evidence type="ECO:0000256" key="3">
    <source>
        <dbReference type="PROSITE-ProRule" id="PRU00284"/>
    </source>
</evidence>
<dbReference type="RefSeq" id="WP_274924126.1">
    <property type="nucleotide sequence ID" value="NZ_JAKELO010000002.1"/>
</dbReference>
<dbReference type="GO" id="GO:0016020">
    <property type="term" value="C:membrane"/>
    <property type="evidence" value="ECO:0007669"/>
    <property type="project" value="InterPro"/>
</dbReference>
<dbReference type="SMART" id="SM00091">
    <property type="entry name" value="PAS"/>
    <property type="match status" value="2"/>
</dbReference>
<feature type="coiled-coil region" evidence="4">
    <location>
        <begin position="80"/>
        <end position="135"/>
    </location>
</feature>
<feature type="coiled-coil region" evidence="4">
    <location>
        <begin position="423"/>
        <end position="450"/>
    </location>
</feature>
<evidence type="ECO:0000259" key="6">
    <source>
        <dbReference type="PROSITE" id="PS50111"/>
    </source>
</evidence>
<comment type="similarity">
    <text evidence="2">Belongs to the methyl-accepting chemotaxis (MCP) protein family.</text>
</comment>
<gene>
    <name evidence="7" type="ORF">L0665_02430</name>
</gene>
<dbReference type="PRINTS" id="PR00260">
    <property type="entry name" value="CHEMTRNSDUCR"/>
</dbReference>
<dbReference type="AlphaFoldDB" id="A0A9Q4KNW0"/>
<feature type="coiled-coil region" evidence="4">
    <location>
        <begin position="261"/>
        <end position="364"/>
    </location>
</feature>
<evidence type="ECO:0000313" key="8">
    <source>
        <dbReference type="Proteomes" id="UP001143747"/>
    </source>
</evidence>
<protein>
    <submittedName>
        <fullName evidence="7">Methyl-accepting chemotaxis protein</fullName>
    </submittedName>
</protein>
<dbReference type="GO" id="GO:0006355">
    <property type="term" value="P:regulation of DNA-templated transcription"/>
    <property type="evidence" value="ECO:0007669"/>
    <property type="project" value="InterPro"/>
</dbReference>
<keyword evidence="4" id="KW-0175">Coiled coil</keyword>
<dbReference type="Pfam" id="PF00989">
    <property type="entry name" value="PAS"/>
    <property type="match status" value="1"/>
</dbReference>
<dbReference type="Pfam" id="PF00015">
    <property type="entry name" value="MCPsignal"/>
    <property type="match status" value="1"/>
</dbReference>
<dbReference type="SUPFAM" id="SSF58104">
    <property type="entry name" value="Methyl-accepting chemotaxis protein (MCP) signaling domain"/>
    <property type="match status" value="1"/>
</dbReference>
<dbReference type="Pfam" id="PF13426">
    <property type="entry name" value="PAS_9"/>
    <property type="match status" value="1"/>
</dbReference>
<dbReference type="InterPro" id="IPR000014">
    <property type="entry name" value="PAS"/>
</dbReference>
<dbReference type="Proteomes" id="UP001143747">
    <property type="component" value="Unassembled WGS sequence"/>
</dbReference>
<dbReference type="PANTHER" id="PTHR32089">
    <property type="entry name" value="METHYL-ACCEPTING CHEMOTAXIS PROTEIN MCPB"/>
    <property type="match status" value="1"/>
</dbReference>
<feature type="domain" description="Methyl-accepting transducer" evidence="6">
    <location>
        <begin position="798"/>
        <end position="1034"/>
    </location>
</feature>
<dbReference type="InterPro" id="IPR035965">
    <property type="entry name" value="PAS-like_dom_sf"/>
</dbReference>
<reference evidence="7" key="1">
    <citation type="submission" date="2022-01" db="EMBL/GenBank/DDBJ databases">
        <title>Draft genome of Methanogenium marinum DSM 15558.</title>
        <authorList>
            <person name="Chen S.-C."/>
            <person name="You Y.-T."/>
        </authorList>
    </citation>
    <scope>NUCLEOTIDE SEQUENCE</scope>
    <source>
        <strain evidence="7">DSM 15558</strain>
    </source>
</reference>
<sequence length="1088" mass="120864">MADKQKRPGRKALFTGVQNQNTHTEKTEESDTAEEIEGTISAALDNIIKYPNTGNISLESLDSSHDSIVISINAALSAVRRAADEELHAAQKKADVLAAQSAEGEKTISSLKADLESQEKIVQSLTEELREVVSAEKKTHESDNTQLAADIRGKDDEIIRLGKEIVVLTEEATSLRREAKEASGAVKPEAYAELQHQFDELTKRHADLTTQYEAEKERLATDIRKKDEAIIHFKEEAVKPEAYAELQHQFEELSTRNANHISRYEAEKEQLAADIRKKDDAITHFREEVAELRKEGAEAIRPEAYAELQHQFENFTALHADLTAESGTEIERLNAEIKNKDDEIIRLKENISNLRAETAQLRNTIANTPKEESDADIRQRLEDLTKRHADLTVQNRKSGSEITGLRGKLLSAEKAEKKTKSEISSFNMKLSVLETENHKLREKLEAQRATEATIQKDEKTVRDLMQKNRETNALVMNNPIPILITDRSFAIIGANHAYEQLSGIRISKLKNMNLRDFTLISQKGEGIGKTVKAKTRSSSEIEINLPSGTYVLEQYGIPVLGEEGAIASVYIFYNDVTRERREADEIRKRMAENEILRKRSDLMIEENPMPILYTDSTFTIQLANEAYVRMSGIPRKKLIGMNARDFRIKNHEGDGLGHVIQQKKQSYGIFTVDLPTGTHILEQYGIPVINPDGELKNIFIVYNDISDVREKEAEITGLMAHVREETETLTESANKLTTQMEKLASGNLMAETAVSDTDPLKILKEHYNISISTVRSITVNVAETIETIRHTAKELTASSDEISSANVKMATDTQTITENMGTLQGEIEAVSYEVANLSASIEEIASTSQEVMRQSELSSEEGAKGAEIGKDASIKIALVGEISQQSLQGITSLNDQMQKIGKIVRIIAGIADQTNLLAINAAIEAARAGEHGRGFSVVAGEIRNLAVESKEASASIEEMIGMIKNESERTADSMRTADAEIHNGMISVNASIEAINTIVDVVNLSAQGVEEITRATEDQANATNRLMEKVERVSQMARETMHSNEDMAALAQELSASAEEVGSVVHELDTMAERLHSQIDRFSFEKEI</sequence>
<dbReference type="PROSITE" id="PS50111">
    <property type="entry name" value="CHEMOTAXIS_TRANSDUC_2"/>
    <property type="match status" value="1"/>
</dbReference>
<dbReference type="NCBIfam" id="TIGR00229">
    <property type="entry name" value="sensory_box"/>
    <property type="match status" value="1"/>
</dbReference>
<dbReference type="GO" id="GO:0006935">
    <property type="term" value="P:chemotaxis"/>
    <property type="evidence" value="ECO:0007669"/>
    <property type="project" value="InterPro"/>
</dbReference>
<dbReference type="InterPro" id="IPR004090">
    <property type="entry name" value="Chemotax_Me-accpt_rcpt"/>
</dbReference>
<accession>A0A9Q4KNW0</accession>
<dbReference type="InterPro" id="IPR004089">
    <property type="entry name" value="MCPsignal_dom"/>
</dbReference>
<dbReference type="EMBL" id="JAKELO010000002">
    <property type="protein sequence ID" value="MDE4907475.1"/>
    <property type="molecule type" value="Genomic_DNA"/>
</dbReference>
<organism evidence="7 8">
    <name type="scientific">Methanogenium marinum</name>
    <dbReference type="NCBI Taxonomy" id="348610"/>
    <lineage>
        <taxon>Archaea</taxon>
        <taxon>Methanobacteriati</taxon>
        <taxon>Methanobacteriota</taxon>
        <taxon>Stenosarchaea group</taxon>
        <taxon>Methanomicrobia</taxon>
        <taxon>Methanomicrobiales</taxon>
        <taxon>Methanomicrobiaceae</taxon>
        <taxon>Methanogenium</taxon>
    </lineage>
</organism>
<evidence type="ECO:0000313" key="7">
    <source>
        <dbReference type="EMBL" id="MDE4907475.1"/>
    </source>
</evidence>
<dbReference type="CDD" id="cd00130">
    <property type="entry name" value="PAS"/>
    <property type="match status" value="1"/>
</dbReference>
<dbReference type="Gene3D" id="1.10.287.1490">
    <property type="match status" value="1"/>
</dbReference>
<feature type="coiled-coil region" evidence="4">
    <location>
        <begin position="191"/>
        <end position="218"/>
    </location>
</feature>
<proteinExistence type="inferred from homology"/>
<evidence type="ECO:0000256" key="1">
    <source>
        <dbReference type="ARBA" id="ARBA00023224"/>
    </source>
</evidence>
<dbReference type="GO" id="GO:0007165">
    <property type="term" value="P:signal transduction"/>
    <property type="evidence" value="ECO:0007669"/>
    <property type="project" value="UniProtKB-KW"/>
</dbReference>
<name>A0A9Q4KNW0_9EURY</name>
<dbReference type="Gene3D" id="1.10.287.950">
    <property type="entry name" value="Methyl-accepting chemotaxis protein"/>
    <property type="match status" value="1"/>
</dbReference>
<comment type="caution">
    <text evidence="7">The sequence shown here is derived from an EMBL/GenBank/DDBJ whole genome shotgun (WGS) entry which is preliminary data.</text>
</comment>
<dbReference type="Gene3D" id="3.30.450.20">
    <property type="entry name" value="PAS domain"/>
    <property type="match status" value="2"/>
</dbReference>
<dbReference type="CDD" id="cd11386">
    <property type="entry name" value="MCP_signal"/>
    <property type="match status" value="1"/>
</dbReference>
<dbReference type="SMART" id="SM00283">
    <property type="entry name" value="MA"/>
    <property type="match status" value="1"/>
</dbReference>
<dbReference type="InterPro" id="IPR013767">
    <property type="entry name" value="PAS_fold"/>
</dbReference>
<evidence type="ECO:0000256" key="5">
    <source>
        <dbReference type="SAM" id="MobiDB-lite"/>
    </source>
</evidence>
<keyword evidence="1 3" id="KW-0807">Transducer</keyword>
<evidence type="ECO:0000256" key="4">
    <source>
        <dbReference type="SAM" id="Coils"/>
    </source>
</evidence>
<dbReference type="SUPFAM" id="SSF55785">
    <property type="entry name" value="PYP-like sensor domain (PAS domain)"/>
    <property type="match status" value="2"/>
</dbReference>
<dbReference type="PANTHER" id="PTHR32089:SF112">
    <property type="entry name" value="LYSOZYME-LIKE PROTEIN-RELATED"/>
    <property type="match status" value="1"/>
</dbReference>